<dbReference type="Pfam" id="PF00857">
    <property type="entry name" value="Isochorismatase"/>
    <property type="match status" value="1"/>
</dbReference>
<name>A0A0R2NGX2_9LACO</name>
<dbReference type="InterPro" id="IPR036380">
    <property type="entry name" value="Isochorismatase-like_sf"/>
</dbReference>
<dbReference type="Proteomes" id="UP000050920">
    <property type="component" value="Unassembled WGS sequence"/>
</dbReference>
<dbReference type="Gene3D" id="3.40.50.850">
    <property type="entry name" value="Isochorismatase-like"/>
    <property type="match status" value="1"/>
</dbReference>
<dbReference type="RefSeq" id="WP_024623964.1">
    <property type="nucleotide sequence ID" value="NZ_AYGX02000155.1"/>
</dbReference>
<protein>
    <recommendedName>
        <fullName evidence="3">Isochorismatase-like domain-containing protein</fullName>
    </recommendedName>
</protein>
<keyword evidence="2" id="KW-0378">Hydrolase</keyword>
<dbReference type="InterPro" id="IPR000868">
    <property type="entry name" value="Isochorismatase-like_dom"/>
</dbReference>
<gene>
    <name evidence="4" type="ORF">DY78_GL001400</name>
</gene>
<proteinExistence type="inferred from homology"/>
<dbReference type="AlphaFoldDB" id="A0A0R2NGX2"/>
<keyword evidence="5" id="KW-1185">Reference proteome</keyword>
<feature type="domain" description="Isochorismatase-like" evidence="3">
    <location>
        <begin position="6"/>
        <end position="156"/>
    </location>
</feature>
<evidence type="ECO:0000259" key="3">
    <source>
        <dbReference type="Pfam" id="PF00857"/>
    </source>
</evidence>
<comment type="caution">
    <text evidence="4">The sequence shown here is derived from an EMBL/GenBank/DDBJ whole genome shotgun (WGS) entry which is preliminary data.</text>
</comment>
<evidence type="ECO:0000313" key="5">
    <source>
        <dbReference type="Proteomes" id="UP000050920"/>
    </source>
</evidence>
<organism evidence="4 5">
    <name type="scientific">Lactiplantibacillus fabifermentans DSM 21115</name>
    <dbReference type="NCBI Taxonomy" id="1413187"/>
    <lineage>
        <taxon>Bacteria</taxon>
        <taxon>Bacillati</taxon>
        <taxon>Bacillota</taxon>
        <taxon>Bacilli</taxon>
        <taxon>Lactobacillales</taxon>
        <taxon>Lactobacillaceae</taxon>
        <taxon>Lactiplantibacillus</taxon>
    </lineage>
</organism>
<dbReference type="GO" id="GO:0016787">
    <property type="term" value="F:hydrolase activity"/>
    <property type="evidence" value="ECO:0007669"/>
    <property type="project" value="UniProtKB-KW"/>
</dbReference>
<evidence type="ECO:0000313" key="4">
    <source>
        <dbReference type="EMBL" id="KRO25045.1"/>
    </source>
</evidence>
<evidence type="ECO:0000256" key="1">
    <source>
        <dbReference type="ARBA" id="ARBA00006336"/>
    </source>
</evidence>
<reference evidence="4 5" key="1">
    <citation type="journal article" date="2015" name="Genome Announc.">
        <title>Expanding the biotechnology potential of lactobacilli through comparative genomics of 213 strains and associated genera.</title>
        <authorList>
            <person name="Sun Z."/>
            <person name="Harris H.M."/>
            <person name="McCann A."/>
            <person name="Guo C."/>
            <person name="Argimon S."/>
            <person name="Zhang W."/>
            <person name="Yang X."/>
            <person name="Jeffery I.B."/>
            <person name="Cooney J.C."/>
            <person name="Kagawa T.F."/>
            <person name="Liu W."/>
            <person name="Song Y."/>
            <person name="Salvetti E."/>
            <person name="Wrobel A."/>
            <person name="Rasinkangas P."/>
            <person name="Parkhill J."/>
            <person name="Rea M.C."/>
            <person name="O'Sullivan O."/>
            <person name="Ritari J."/>
            <person name="Douillard F.P."/>
            <person name="Paul Ross R."/>
            <person name="Yang R."/>
            <person name="Briner A.E."/>
            <person name="Felis G.E."/>
            <person name="de Vos W.M."/>
            <person name="Barrangou R."/>
            <person name="Klaenhammer T.R."/>
            <person name="Caufield P.W."/>
            <person name="Cui Y."/>
            <person name="Zhang H."/>
            <person name="O'Toole P.W."/>
        </authorList>
    </citation>
    <scope>NUCLEOTIDE SEQUENCE [LARGE SCALE GENOMIC DNA]</scope>
    <source>
        <strain evidence="4 5">DSM 21115</strain>
    </source>
</reference>
<dbReference type="PANTHER" id="PTHR43540">
    <property type="entry name" value="PEROXYUREIDOACRYLATE/UREIDOACRYLATE AMIDOHYDROLASE-RELATED"/>
    <property type="match status" value="1"/>
</dbReference>
<dbReference type="SUPFAM" id="SSF52499">
    <property type="entry name" value="Isochorismatase-like hydrolases"/>
    <property type="match status" value="1"/>
</dbReference>
<dbReference type="InterPro" id="IPR050272">
    <property type="entry name" value="Isochorismatase-like_hydrls"/>
</dbReference>
<sequence>MKLEKAALVIIDVQAGAQFLNRHVYHADADYFTTVVQHNQQLVANFEHRNWPIFIVTVHPKVFPAFVNQRFAKSLLMTAGLKHVHYVAKTSPSAFSQPTFMTKLHELGVEKLIMTGFTTNNGVAKTVADAEINGFDTTVVTDATVAKSAAVQAQILPQFTELATTAEILAAPRNN</sequence>
<evidence type="ECO:0000256" key="2">
    <source>
        <dbReference type="ARBA" id="ARBA00022801"/>
    </source>
</evidence>
<comment type="similarity">
    <text evidence="1">Belongs to the isochorismatase family.</text>
</comment>
<dbReference type="EMBL" id="AYGX02000155">
    <property type="protein sequence ID" value="KRO25045.1"/>
    <property type="molecule type" value="Genomic_DNA"/>
</dbReference>
<accession>A0A0R2NGX2</accession>